<dbReference type="SUPFAM" id="SSF52172">
    <property type="entry name" value="CheY-like"/>
    <property type="match status" value="1"/>
</dbReference>
<dbReference type="SUPFAM" id="SSF109604">
    <property type="entry name" value="HD-domain/PDEase-like"/>
    <property type="match status" value="1"/>
</dbReference>
<feature type="domain" description="Response regulatory" evidence="1">
    <location>
        <begin position="9"/>
        <end position="125"/>
    </location>
</feature>
<dbReference type="InterPro" id="IPR011006">
    <property type="entry name" value="CheY-like_superfamily"/>
</dbReference>
<evidence type="ECO:0000313" key="3">
    <source>
        <dbReference type="EMBL" id="VAW47273.1"/>
    </source>
</evidence>
<dbReference type="Gene3D" id="1.10.3210.10">
    <property type="entry name" value="Hypothetical protein af1432"/>
    <property type="match status" value="1"/>
</dbReference>
<dbReference type="CDD" id="cd00077">
    <property type="entry name" value="HDc"/>
    <property type="match status" value="1"/>
</dbReference>
<dbReference type="AlphaFoldDB" id="A0A3B0W4I8"/>
<dbReference type="Pfam" id="PF00072">
    <property type="entry name" value="Response_reg"/>
    <property type="match status" value="1"/>
</dbReference>
<dbReference type="SMART" id="SM00471">
    <property type="entry name" value="HDc"/>
    <property type="match status" value="1"/>
</dbReference>
<dbReference type="SMART" id="SM00448">
    <property type="entry name" value="REC"/>
    <property type="match status" value="1"/>
</dbReference>
<accession>A0A3B0W4I8</accession>
<evidence type="ECO:0000259" key="1">
    <source>
        <dbReference type="PROSITE" id="PS50110"/>
    </source>
</evidence>
<proteinExistence type="predicted"/>
<dbReference type="EMBL" id="UOFC01000133">
    <property type="protein sequence ID" value="VAW47273.1"/>
    <property type="molecule type" value="Genomic_DNA"/>
</dbReference>
<feature type="domain" description="HD-GYP" evidence="2">
    <location>
        <begin position="145"/>
        <end position="342"/>
    </location>
</feature>
<name>A0A3B0W4I8_9ZZZZ</name>
<dbReference type="PROSITE" id="PS51832">
    <property type="entry name" value="HD_GYP"/>
    <property type="match status" value="1"/>
</dbReference>
<dbReference type="InterPro" id="IPR001789">
    <property type="entry name" value="Sig_transdc_resp-reg_receiver"/>
</dbReference>
<organism evidence="3">
    <name type="scientific">hydrothermal vent metagenome</name>
    <dbReference type="NCBI Taxonomy" id="652676"/>
    <lineage>
        <taxon>unclassified sequences</taxon>
        <taxon>metagenomes</taxon>
        <taxon>ecological metagenomes</taxon>
    </lineage>
</organism>
<evidence type="ECO:0000259" key="2">
    <source>
        <dbReference type="PROSITE" id="PS51832"/>
    </source>
</evidence>
<dbReference type="PANTHER" id="PTHR45228:SF5">
    <property type="entry name" value="CYCLIC DI-GMP PHOSPHODIESTERASE VC_1348-RELATED"/>
    <property type="match status" value="1"/>
</dbReference>
<sequence length="355" mass="39454">MTTVESKATILIVDDAPENIDILRGLLKDDYKIKVAINGAKALKIAQSSSNIDLILLDVMMPDMDGYDVCRQLKSQISTASIPVIFVTAKGETDDETLGFDLGAVDYITKPISPPIVKKRVQIHLALHNEKRLLEAEVRKRTQELEASQKEIIACLGKAAEYKDNDTGMHVKRMSHYAKVLGLAAGMTEEEANALQETAPMHDIGKIGLPDYILQKPARLNEDEIKKMREHPQIGVDILGGQTCLLLNMARSIAISHHEKWDGSGYPHGLKGEDIPLHGRIAAIADVFDALTTLRPYKEAWPVEDAVKLLKEESGKHFDPQLIEIFINSLPDILEVKKQYQEPSITQINIDNTIL</sequence>
<gene>
    <name evidence="3" type="ORF">MNBD_GAMMA03-1067</name>
</gene>
<reference evidence="3" key="1">
    <citation type="submission" date="2018-06" db="EMBL/GenBank/DDBJ databases">
        <authorList>
            <person name="Zhirakovskaya E."/>
        </authorList>
    </citation>
    <scope>NUCLEOTIDE SEQUENCE</scope>
</reference>
<dbReference type="Pfam" id="PF13487">
    <property type="entry name" value="HD_5"/>
    <property type="match status" value="1"/>
</dbReference>
<dbReference type="PROSITE" id="PS50110">
    <property type="entry name" value="RESPONSE_REGULATORY"/>
    <property type="match status" value="1"/>
</dbReference>
<dbReference type="CDD" id="cd19920">
    <property type="entry name" value="REC_PA4781-like"/>
    <property type="match status" value="1"/>
</dbReference>
<keyword evidence="3" id="KW-0378">Hydrolase</keyword>
<dbReference type="InterPro" id="IPR003607">
    <property type="entry name" value="HD/PDEase_dom"/>
</dbReference>
<dbReference type="Gene3D" id="3.40.50.2300">
    <property type="match status" value="1"/>
</dbReference>
<dbReference type="GO" id="GO:0000160">
    <property type="term" value="P:phosphorelay signal transduction system"/>
    <property type="evidence" value="ECO:0007669"/>
    <property type="project" value="InterPro"/>
</dbReference>
<dbReference type="GO" id="GO:0016787">
    <property type="term" value="F:hydrolase activity"/>
    <property type="evidence" value="ECO:0007669"/>
    <property type="project" value="UniProtKB-KW"/>
</dbReference>
<dbReference type="InterPro" id="IPR052020">
    <property type="entry name" value="Cyclic_di-GMP/3'3'-cGAMP_PDE"/>
</dbReference>
<dbReference type="InterPro" id="IPR037522">
    <property type="entry name" value="HD_GYP_dom"/>
</dbReference>
<dbReference type="PANTHER" id="PTHR45228">
    <property type="entry name" value="CYCLIC DI-GMP PHOSPHODIESTERASE TM_0186-RELATED"/>
    <property type="match status" value="1"/>
</dbReference>
<protein>
    <submittedName>
        <fullName evidence="3">Response regulator receiver:Metal-dependent phosphohydrolase, HD subdomain</fullName>
    </submittedName>
</protein>